<organism evidence="1">
    <name type="scientific">Opuntia streptacantha</name>
    <name type="common">Prickly pear cactus</name>
    <name type="synonym">Opuntia cardona</name>
    <dbReference type="NCBI Taxonomy" id="393608"/>
    <lineage>
        <taxon>Eukaryota</taxon>
        <taxon>Viridiplantae</taxon>
        <taxon>Streptophyta</taxon>
        <taxon>Embryophyta</taxon>
        <taxon>Tracheophyta</taxon>
        <taxon>Spermatophyta</taxon>
        <taxon>Magnoliopsida</taxon>
        <taxon>eudicotyledons</taxon>
        <taxon>Gunneridae</taxon>
        <taxon>Pentapetalae</taxon>
        <taxon>Caryophyllales</taxon>
        <taxon>Cactineae</taxon>
        <taxon>Cactaceae</taxon>
        <taxon>Opuntioideae</taxon>
        <taxon>Opuntia</taxon>
    </lineage>
</organism>
<accession>A0A7C9CQ91</accession>
<evidence type="ECO:0000313" key="1">
    <source>
        <dbReference type="EMBL" id="MBA4618189.1"/>
    </source>
</evidence>
<protein>
    <submittedName>
        <fullName evidence="1">Uncharacterized protein</fullName>
    </submittedName>
</protein>
<reference evidence="1" key="1">
    <citation type="journal article" date="2013" name="J. Plant Res.">
        <title>Effect of fungi and light on seed germination of three Opuntia species from semiarid lands of central Mexico.</title>
        <authorList>
            <person name="Delgado-Sanchez P."/>
            <person name="Jimenez-Bremont J.F."/>
            <person name="Guerrero-Gonzalez Mde L."/>
            <person name="Flores J."/>
        </authorList>
    </citation>
    <scope>NUCLEOTIDE SEQUENCE</scope>
    <source>
        <tissue evidence="1">Cladode</tissue>
    </source>
</reference>
<dbReference type="EMBL" id="GISG01019245">
    <property type="protein sequence ID" value="MBA4618189.1"/>
    <property type="molecule type" value="Transcribed_RNA"/>
</dbReference>
<name>A0A7C9CQ91_OPUST</name>
<reference evidence="1" key="2">
    <citation type="submission" date="2020-07" db="EMBL/GenBank/DDBJ databases">
        <authorList>
            <person name="Vera ALvarez R."/>
            <person name="Arias-Moreno D.M."/>
            <person name="Jimenez-Jacinto V."/>
            <person name="Jimenez-Bremont J.F."/>
            <person name="Swaminathan K."/>
            <person name="Moose S.P."/>
            <person name="Guerrero-Gonzalez M.L."/>
            <person name="Marino-Ramirez L."/>
            <person name="Landsman D."/>
            <person name="Rodriguez-Kessler M."/>
            <person name="Delgado-Sanchez P."/>
        </authorList>
    </citation>
    <scope>NUCLEOTIDE SEQUENCE</scope>
    <source>
        <tissue evidence="1">Cladode</tissue>
    </source>
</reference>
<proteinExistence type="predicted"/>
<dbReference type="AlphaFoldDB" id="A0A7C9CQ91"/>
<sequence length="154" mass="18338">MTNYSKNTWRNCVKVTKRLVVMRTVKRKRILEWVMLMLKTRGFTNRLLSEGELTVMEYFPSFVYSIEFLYVSWFKCWTYTYGPSAFNFDGASSILNVQTHLRITTIFERFPWDFGAHCSALRHPSKTISSTPPPDFIDLHFTILVIYFFYRIIT</sequence>